<name>A0ABD1XHP9_9MARC</name>
<dbReference type="EMBL" id="JBHFFA010000008">
    <property type="protein sequence ID" value="KAL2608462.1"/>
    <property type="molecule type" value="Genomic_DNA"/>
</dbReference>
<sequence length="127" mass="13984">MNGSTEQAGRKVESPSRQKRQEGGGAGRGEGREEASLVLVERGGGKGKRERSVFFGCRVVLSSPPPLGRGKRKQGYQEMEMIPWRYRKNFAGKSYSVPSIENQWLNAVAATDEGRKRGGARVQRTTS</sequence>
<keyword evidence="3" id="KW-1185">Reference proteome</keyword>
<evidence type="ECO:0000256" key="1">
    <source>
        <dbReference type="SAM" id="MobiDB-lite"/>
    </source>
</evidence>
<gene>
    <name evidence="2" type="ORF">R1flu_027035</name>
</gene>
<feature type="region of interest" description="Disordered" evidence="1">
    <location>
        <begin position="1"/>
        <end position="43"/>
    </location>
</feature>
<reference evidence="2 3" key="1">
    <citation type="submission" date="2024-09" db="EMBL/GenBank/DDBJ databases">
        <title>Chromosome-scale assembly of Riccia fluitans.</title>
        <authorList>
            <person name="Paukszto L."/>
            <person name="Sawicki J."/>
            <person name="Karawczyk K."/>
            <person name="Piernik-Szablinska J."/>
            <person name="Szczecinska M."/>
            <person name="Mazdziarz M."/>
        </authorList>
    </citation>
    <scope>NUCLEOTIDE SEQUENCE [LARGE SCALE GENOMIC DNA]</scope>
    <source>
        <strain evidence="2">Rf_01</strain>
        <tissue evidence="2">Aerial parts of the thallus</tissue>
    </source>
</reference>
<dbReference type="Proteomes" id="UP001605036">
    <property type="component" value="Unassembled WGS sequence"/>
</dbReference>
<dbReference type="AlphaFoldDB" id="A0ABD1XHP9"/>
<evidence type="ECO:0000313" key="2">
    <source>
        <dbReference type="EMBL" id="KAL2608462.1"/>
    </source>
</evidence>
<proteinExistence type="predicted"/>
<organism evidence="2 3">
    <name type="scientific">Riccia fluitans</name>
    <dbReference type="NCBI Taxonomy" id="41844"/>
    <lineage>
        <taxon>Eukaryota</taxon>
        <taxon>Viridiplantae</taxon>
        <taxon>Streptophyta</taxon>
        <taxon>Embryophyta</taxon>
        <taxon>Marchantiophyta</taxon>
        <taxon>Marchantiopsida</taxon>
        <taxon>Marchantiidae</taxon>
        <taxon>Marchantiales</taxon>
        <taxon>Ricciaceae</taxon>
        <taxon>Riccia</taxon>
    </lineage>
</organism>
<accession>A0ABD1XHP9</accession>
<comment type="caution">
    <text evidence="2">The sequence shown here is derived from an EMBL/GenBank/DDBJ whole genome shotgun (WGS) entry which is preliminary data.</text>
</comment>
<evidence type="ECO:0000313" key="3">
    <source>
        <dbReference type="Proteomes" id="UP001605036"/>
    </source>
</evidence>
<protein>
    <submittedName>
        <fullName evidence="2">Uncharacterized protein</fullName>
    </submittedName>
</protein>
<feature type="compositionally biased region" description="Basic and acidic residues" evidence="1">
    <location>
        <begin position="8"/>
        <end position="22"/>
    </location>
</feature>